<sequence>MHTPSYASGLSQAYFAQVLLSVRVQDAVPSLRGTSSGQAW</sequence>
<evidence type="ECO:0000313" key="1">
    <source>
        <dbReference type="EMBL" id="JAD25827.1"/>
    </source>
</evidence>
<name>A0A0A8YTC3_ARUDO</name>
<organism evidence="1">
    <name type="scientific">Arundo donax</name>
    <name type="common">Giant reed</name>
    <name type="synonym">Donax arundinaceus</name>
    <dbReference type="NCBI Taxonomy" id="35708"/>
    <lineage>
        <taxon>Eukaryota</taxon>
        <taxon>Viridiplantae</taxon>
        <taxon>Streptophyta</taxon>
        <taxon>Embryophyta</taxon>
        <taxon>Tracheophyta</taxon>
        <taxon>Spermatophyta</taxon>
        <taxon>Magnoliopsida</taxon>
        <taxon>Liliopsida</taxon>
        <taxon>Poales</taxon>
        <taxon>Poaceae</taxon>
        <taxon>PACMAD clade</taxon>
        <taxon>Arundinoideae</taxon>
        <taxon>Arundineae</taxon>
        <taxon>Arundo</taxon>
    </lineage>
</organism>
<reference evidence="1" key="2">
    <citation type="journal article" date="2015" name="Data Brief">
        <title>Shoot transcriptome of the giant reed, Arundo donax.</title>
        <authorList>
            <person name="Barrero R.A."/>
            <person name="Guerrero F.D."/>
            <person name="Moolhuijzen P."/>
            <person name="Goolsby J.A."/>
            <person name="Tidwell J."/>
            <person name="Bellgard S.E."/>
            <person name="Bellgard M.I."/>
        </authorList>
    </citation>
    <scope>NUCLEOTIDE SEQUENCE</scope>
    <source>
        <tissue evidence="1">Shoot tissue taken approximately 20 cm above the soil surface</tissue>
    </source>
</reference>
<dbReference type="AlphaFoldDB" id="A0A0A8YTC3"/>
<accession>A0A0A8YTC3</accession>
<protein>
    <submittedName>
        <fullName evidence="1">Uncharacterized protein</fullName>
    </submittedName>
</protein>
<dbReference type="EMBL" id="GBRH01272068">
    <property type="protein sequence ID" value="JAD25827.1"/>
    <property type="molecule type" value="Transcribed_RNA"/>
</dbReference>
<reference evidence="1" key="1">
    <citation type="submission" date="2014-09" db="EMBL/GenBank/DDBJ databases">
        <authorList>
            <person name="Magalhaes I.L.F."/>
            <person name="Oliveira U."/>
            <person name="Santos F.R."/>
            <person name="Vidigal T.H.D.A."/>
            <person name="Brescovit A.D."/>
            <person name="Santos A.J."/>
        </authorList>
    </citation>
    <scope>NUCLEOTIDE SEQUENCE</scope>
    <source>
        <tissue evidence="1">Shoot tissue taken approximately 20 cm above the soil surface</tissue>
    </source>
</reference>
<proteinExistence type="predicted"/>